<protein>
    <recommendedName>
        <fullName evidence="4">PH domain-containing protein</fullName>
    </recommendedName>
</protein>
<keyword evidence="3" id="KW-1185">Reference proteome</keyword>
<gene>
    <name evidence="2" type="ORF">SAMN04488109_3243</name>
</gene>
<dbReference type="RefSeq" id="WP_073135977.1">
    <property type="nucleotide sequence ID" value="NZ_FQWQ01000002.1"/>
</dbReference>
<keyword evidence="1" id="KW-0812">Transmembrane</keyword>
<sequence>MEVGSLLLLVGVAVGIVILKTFYDQGKKALSIFPDIHSVNVVYRDKTALGYSTRSWKTKFGGASRSLDIVVTDKELWLRSFLLLAGITKQHDLLHKIPLGRITSAKENKEGIVLAFKGEKGEGKQVVINTRDKAAFLKSIRKG</sequence>
<dbReference type="OrthoDB" id="1453664at2"/>
<dbReference type="Proteomes" id="UP000184212">
    <property type="component" value="Unassembled WGS sequence"/>
</dbReference>
<keyword evidence="1" id="KW-0472">Membrane</keyword>
<feature type="transmembrane region" description="Helical" evidence="1">
    <location>
        <begin position="6"/>
        <end position="23"/>
    </location>
</feature>
<evidence type="ECO:0000313" key="3">
    <source>
        <dbReference type="Proteomes" id="UP000184212"/>
    </source>
</evidence>
<organism evidence="2 3">
    <name type="scientific">Chryseolinea serpens</name>
    <dbReference type="NCBI Taxonomy" id="947013"/>
    <lineage>
        <taxon>Bacteria</taxon>
        <taxon>Pseudomonadati</taxon>
        <taxon>Bacteroidota</taxon>
        <taxon>Cytophagia</taxon>
        <taxon>Cytophagales</taxon>
        <taxon>Fulvivirgaceae</taxon>
        <taxon>Chryseolinea</taxon>
    </lineage>
</organism>
<dbReference type="STRING" id="947013.SAMN04488109_3243"/>
<dbReference type="EMBL" id="FQWQ01000002">
    <property type="protein sequence ID" value="SHH22423.1"/>
    <property type="molecule type" value="Genomic_DNA"/>
</dbReference>
<dbReference type="AlphaFoldDB" id="A0A1M5R9C5"/>
<proteinExistence type="predicted"/>
<keyword evidence="1" id="KW-1133">Transmembrane helix</keyword>
<accession>A0A1M5R9C5</accession>
<evidence type="ECO:0008006" key="4">
    <source>
        <dbReference type="Google" id="ProtNLM"/>
    </source>
</evidence>
<evidence type="ECO:0000313" key="2">
    <source>
        <dbReference type="EMBL" id="SHH22423.1"/>
    </source>
</evidence>
<name>A0A1M5R9C5_9BACT</name>
<reference evidence="2 3" key="1">
    <citation type="submission" date="2016-11" db="EMBL/GenBank/DDBJ databases">
        <authorList>
            <person name="Jaros S."/>
            <person name="Januszkiewicz K."/>
            <person name="Wedrychowicz H."/>
        </authorList>
    </citation>
    <scope>NUCLEOTIDE SEQUENCE [LARGE SCALE GENOMIC DNA]</scope>
    <source>
        <strain evidence="2 3">DSM 24574</strain>
    </source>
</reference>
<evidence type="ECO:0000256" key="1">
    <source>
        <dbReference type="SAM" id="Phobius"/>
    </source>
</evidence>